<keyword evidence="2" id="KW-1185">Reference proteome</keyword>
<accession>A0A8X6FVR9</accession>
<proteinExistence type="predicted"/>
<dbReference type="EMBL" id="BMAO01023728">
    <property type="protein sequence ID" value="GFQ90565.1"/>
    <property type="molecule type" value="Genomic_DNA"/>
</dbReference>
<name>A0A8X6FVR9_TRICU</name>
<comment type="caution">
    <text evidence="1">The sequence shown here is derived from an EMBL/GenBank/DDBJ whole genome shotgun (WGS) entry which is preliminary data.</text>
</comment>
<gene>
    <name evidence="1" type="ORF">TNCT_501931</name>
</gene>
<sequence>MLPEYDDTCVPKPTMTWWPKMFSDYRQETGNLPWSSQAHKVVIEKLVTDIDTAYKRKDCGEKPYRWRSHFFCMCKNVFLFRFRVQF</sequence>
<evidence type="ECO:0000313" key="2">
    <source>
        <dbReference type="Proteomes" id="UP000887116"/>
    </source>
</evidence>
<evidence type="ECO:0000313" key="1">
    <source>
        <dbReference type="EMBL" id="GFQ90565.1"/>
    </source>
</evidence>
<organism evidence="1 2">
    <name type="scientific">Trichonephila clavata</name>
    <name type="common">Joro spider</name>
    <name type="synonym">Nephila clavata</name>
    <dbReference type="NCBI Taxonomy" id="2740835"/>
    <lineage>
        <taxon>Eukaryota</taxon>
        <taxon>Metazoa</taxon>
        <taxon>Ecdysozoa</taxon>
        <taxon>Arthropoda</taxon>
        <taxon>Chelicerata</taxon>
        <taxon>Arachnida</taxon>
        <taxon>Araneae</taxon>
        <taxon>Araneomorphae</taxon>
        <taxon>Entelegynae</taxon>
        <taxon>Araneoidea</taxon>
        <taxon>Nephilidae</taxon>
        <taxon>Trichonephila</taxon>
    </lineage>
</organism>
<reference evidence="1" key="1">
    <citation type="submission" date="2020-07" db="EMBL/GenBank/DDBJ databases">
        <title>Multicomponent nature underlies the extraordinary mechanical properties of spider dragline silk.</title>
        <authorList>
            <person name="Kono N."/>
            <person name="Nakamura H."/>
            <person name="Mori M."/>
            <person name="Yoshida Y."/>
            <person name="Ohtoshi R."/>
            <person name="Malay A.D."/>
            <person name="Moran D.A.P."/>
            <person name="Tomita M."/>
            <person name="Numata K."/>
            <person name="Arakawa K."/>
        </authorList>
    </citation>
    <scope>NUCLEOTIDE SEQUENCE</scope>
</reference>
<dbReference type="AlphaFoldDB" id="A0A8X6FVR9"/>
<protein>
    <submittedName>
        <fullName evidence="1">Uncharacterized protein</fullName>
    </submittedName>
</protein>
<dbReference type="Proteomes" id="UP000887116">
    <property type="component" value="Unassembled WGS sequence"/>
</dbReference>